<dbReference type="Gene3D" id="3.30.1460.30">
    <property type="entry name" value="YgaC/TfoX-N like chaperone"/>
    <property type="match status" value="1"/>
</dbReference>
<reference evidence="3" key="1">
    <citation type="journal article" date="2019" name="Int. J. Syst. Evol. Microbiol.">
        <title>The Global Catalogue of Microorganisms (GCM) 10K type strain sequencing project: providing services to taxonomists for standard genome sequencing and annotation.</title>
        <authorList>
            <consortium name="The Broad Institute Genomics Platform"/>
            <consortium name="The Broad Institute Genome Sequencing Center for Infectious Disease"/>
            <person name="Wu L."/>
            <person name="Ma J."/>
        </authorList>
    </citation>
    <scope>NUCLEOTIDE SEQUENCE [LARGE SCALE GENOMIC DNA]</scope>
    <source>
        <strain evidence="3">NBRC 113072</strain>
    </source>
</reference>
<proteinExistence type="predicted"/>
<accession>A0ABQ6ITK3</accession>
<dbReference type="EMBL" id="BSUO01000001">
    <property type="protein sequence ID" value="GMA41202.1"/>
    <property type="molecule type" value="Genomic_DNA"/>
</dbReference>
<evidence type="ECO:0000313" key="3">
    <source>
        <dbReference type="Proteomes" id="UP001157126"/>
    </source>
</evidence>
<sequence length="119" mass="12823">MQMPTDRPPADSGSLPDRVRAALADRSPREVPMFGGISFMIEDRMVAAARRDGDLLLRIDPAQHDRLLALPGAKPAMMGPTRPMGDNWLAVDGVGLEGAGLEAWLAHALEHHAAQTPPR</sequence>
<organism evidence="2 3">
    <name type="scientific">Mobilicoccus caccae</name>
    <dbReference type="NCBI Taxonomy" id="1859295"/>
    <lineage>
        <taxon>Bacteria</taxon>
        <taxon>Bacillati</taxon>
        <taxon>Actinomycetota</taxon>
        <taxon>Actinomycetes</taxon>
        <taxon>Micrococcales</taxon>
        <taxon>Dermatophilaceae</taxon>
        <taxon>Mobilicoccus</taxon>
    </lineage>
</organism>
<comment type="caution">
    <text evidence="2">The sequence shown here is derived from an EMBL/GenBank/DDBJ whole genome shotgun (WGS) entry which is preliminary data.</text>
</comment>
<dbReference type="SUPFAM" id="SSF159894">
    <property type="entry name" value="YgaC/TfoX-N like"/>
    <property type="match status" value="1"/>
</dbReference>
<keyword evidence="3" id="KW-1185">Reference proteome</keyword>
<dbReference type="Pfam" id="PF04993">
    <property type="entry name" value="TfoX_N"/>
    <property type="match status" value="1"/>
</dbReference>
<evidence type="ECO:0000259" key="1">
    <source>
        <dbReference type="Pfam" id="PF04993"/>
    </source>
</evidence>
<name>A0ABQ6ITK3_9MICO</name>
<dbReference type="InterPro" id="IPR007076">
    <property type="entry name" value="TfoX_N"/>
</dbReference>
<dbReference type="Proteomes" id="UP001157126">
    <property type="component" value="Unassembled WGS sequence"/>
</dbReference>
<evidence type="ECO:0000313" key="2">
    <source>
        <dbReference type="EMBL" id="GMA41202.1"/>
    </source>
</evidence>
<feature type="domain" description="TfoX N-terminal" evidence="1">
    <location>
        <begin position="32"/>
        <end position="110"/>
    </location>
</feature>
<gene>
    <name evidence="2" type="ORF">GCM10025883_32470</name>
</gene>
<protein>
    <recommendedName>
        <fullName evidence="1">TfoX N-terminal domain-containing protein</fullName>
    </recommendedName>
</protein>